<dbReference type="OrthoDB" id="5296936at2"/>
<dbReference type="AlphaFoldDB" id="A4G7I8"/>
<dbReference type="eggNOG" id="COG2703">
    <property type="taxonomic scope" value="Bacteria"/>
</dbReference>
<dbReference type="Proteomes" id="UP000006697">
    <property type="component" value="Chromosome"/>
</dbReference>
<name>A4G7I8_HERAR</name>
<dbReference type="EMBL" id="CU207211">
    <property type="protein sequence ID" value="CAL62475.1"/>
    <property type="molecule type" value="Genomic_DNA"/>
</dbReference>
<accession>A4G7I8</accession>
<dbReference type="PANTHER" id="PTHR37164:SF1">
    <property type="entry name" value="BACTERIOHEMERYTHRIN"/>
    <property type="match status" value="1"/>
</dbReference>
<evidence type="ECO:0000313" key="4">
    <source>
        <dbReference type="EMBL" id="CAL62475.1"/>
    </source>
</evidence>
<dbReference type="InterPro" id="IPR035938">
    <property type="entry name" value="Hemerythrin-like_sf"/>
</dbReference>
<dbReference type="NCBIfam" id="TIGR02481">
    <property type="entry name" value="hemeryth_dom"/>
    <property type="match status" value="1"/>
</dbReference>
<evidence type="ECO:0000256" key="2">
    <source>
        <dbReference type="ARBA" id="ARBA00022723"/>
    </source>
</evidence>
<reference evidence="4 5" key="1">
    <citation type="journal article" date="2007" name="PLoS Genet.">
        <title>A tale of two oxidation states: bacterial colonization of arsenic-rich environments.</title>
        <authorList>
            <person name="Muller D."/>
            <person name="Medigue C."/>
            <person name="Koechler S."/>
            <person name="Barbe V."/>
            <person name="Barakat M."/>
            <person name="Talla E."/>
            <person name="Bonnefoy V."/>
            <person name="Krin E."/>
            <person name="Arsene-Ploetze F."/>
            <person name="Carapito C."/>
            <person name="Chandler M."/>
            <person name="Cournoyer B."/>
            <person name="Cruveiller S."/>
            <person name="Dossat C."/>
            <person name="Duval S."/>
            <person name="Heymann M."/>
            <person name="Leize E."/>
            <person name="Lieutaud A."/>
            <person name="Lievremont D."/>
            <person name="Makita Y."/>
            <person name="Mangenot S."/>
            <person name="Nitschke W."/>
            <person name="Ortet P."/>
            <person name="Perdrial N."/>
            <person name="Schoepp B."/>
            <person name="Siguier N."/>
            <person name="Simeonova D.D."/>
            <person name="Rouy Z."/>
            <person name="Segurens B."/>
            <person name="Turlin E."/>
            <person name="Vallenet D."/>
            <person name="Van Dorsselaer A."/>
            <person name="Weiss S."/>
            <person name="Weissenbach J."/>
            <person name="Lett M.C."/>
            <person name="Danchin A."/>
            <person name="Bertin P.N."/>
        </authorList>
    </citation>
    <scope>NUCLEOTIDE SEQUENCE [LARGE SCALE GENOMIC DNA]</scope>
    <source>
        <strain evidence="5">ULPAs1</strain>
    </source>
</reference>
<dbReference type="SUPFAM" id="SSF47188">
    <property type="entry name" value="Hemerythrin-like"/>
    <property type="match status" value="1"/>
</dbReference>
<dbReference type="STRING" id="204773.HEAR2344"/>
<dbReference type="InterPro" id="IPR012827">
    <property type="entry name" value="Hemerythrin_metal-bd"/>
</dbReference>
<comment type="similarity">
    <text evidence="1">Belongs to the hemerythrin family.</text>
</comment>
<evidence type="ECO:0008006" key="6">
    <source>
        <dbReference type="Google" id="ProtNLM"/>
    </source>
</evidence>
<keyword evidence="2" id="KW-0479">Metal-binding</keyword>
<organism evidence="4 5">
    <name type="scientific">Herminiimonas arsenicoxydans</name>
    <dbReference type="NCBI Taxonomy" id="204773"/>
    <lineage>
        <taxon>Bacteria</taxon>
        <taxon>Pseudomonadati</taxon>
        <taxon>Pseudomonadota</taxon>
        <taxon>Betaproteobacteria</taxon>
        <taxon>Burkholderiales</taxon>
        <taxon>Oxalobacteraceae</taxon>
        <taxon>Herminiimonas</taxon>
    </lineage>
</organism>
<keyword evidence="5" id="KW-1185">Reference proteome</keyword>
<keyword evidence="3" id="KW-0408">Iron</keyword>
<dbReference type="CDD" id="cd12107">
    <property type="entry name" value="Hemerythrin"/>
    <property type="match status" value="1"/>
</dbReference>
<evidence type="ECO:0000313" key="5">
    <source>
        <dbReference type="Proteomes" id="UP000006697"/>
    </source>
</evidence>
<evidence type="ECO:0000256" key="1">
    <source>
        <dbReference type="ARBA" id="ARBA00010587"/>
    </source>
</evidence>
<proteinExistence type="inferred from homology"/>
<dbReference type="PANTHER" id="PTHR37164">
    <property type="entry name" value="BACTERIOHEMERYTHRIN"/>
    <property type="match status" value="1"/>
</dbReference>
<dbReference type="KEGG" id="har:HEAR2344"/>
<dbReference type="Gene3D" id="1.20.120.50">
    <property type="entry name" value="Hemerythrin-like"/>
    <property type="match status" value="1"/>
</dbReference>
<dbReference type="InterPro" id="IPR050669">
    <property type="entry name" value="Hemerythrin"/>
</dbReference>
<gene>
    <name evidence="4" type="ordered locus">HEAR2344</name>
</gene>
<dbReference type="GO" id="GO:0046872">
    <property type="term" value="F:metal ion binding"/>
    <property type="evidence" value="ECO:0007669"/>
    <property type="project" value="UniProtKB-KW"/>
</dbReference>
<dbReference type="HOGENOM" id="CLU_086902_1_0_4"/>
<protein>
    <recommendedName>
        <fullName evidence="6">Hemerythrin-like domain-containing protein</fullName>
    </recommendedName>
</protein>
<evidence type="ECO:0000256" key="3">
    <source>
        <dbReference type="ARBA" id="ARBA00023004"/>
    </source>
</evidence>
<sequence>MEQIFPQPNLSLGIIEMDKAHKVLMREIMSLMQVPNFEFVRRLPHLVELLEMDFRIEEQLMESMDYPELRAHREQHAGLLGAMHQALAKAMNGDYQLPRQVLNMLPQWLLWHLVKMDAPFVKALKIAGAKPINHLVFKPEQQSEKHPHHIGHVR</sequence>